<dbReference type="Proteomes" id="UP000244682">
    <property type="component" value="Chromosome"/>
</dbReference>
<proteinExistence type="predicted"/>
<evidence type="ECO:0000313" key="1">
    <source>
        <dbReference type="EMBL" id="AWC94546.1"/>
    </source>
</evidence>
<reference evidence="1 2" key="1">
    <citation type="submission" date="2018-04" db="EMBL/GenBank/DDBJ databases">
        <title>Whole genome sequencing of Morganella morganii AR_0133.</title>
        <authorList>
            <person name="Conlan S."/>
            <person name="Thomas P.J."/>
            <person name="Mullikin J."/>
            <person name="Frank K.M."/>
            <person name="Segre J.A."/>
        </authorList>
    </citation>
    <scope>NUCLEOTIDE SEQUENCE [LARGE SCALE GENOMIC DNA]</scope>
    <source>
        <strain evidence="1 2">AR_0133</strain>
    </source>
</reference>
<organism evidence="1 2">
    <name type="scientific">Morganella morganii</name>
    <name type="common">Proteus morganii</name>
    <dbReference type="NCBI Taxonomy" id="582"/>
    <lineage>
        <taxon>Bacteria</taxon>
        <taxon>Pseudomonadati</taxon>
        <taxon>Pseudomonadota</taxon>
        <taxon>Gammaproteobacteria</taxon>
        <taxon>Enterobacterales</taxon>
        <taxon>Morganellaceae</taxon>
        <taxon>Morganella</taxon>
    </lineage>
</organism>
<name>A0AAU8ZPE3_MORMO</name>
<dbReference type="EMBL" id="CP028956">
    <property type="protein sequence ID" value="AWC94546.1"/>
    <property type="molecule type" value="Genomic_DNA"/>
</dbReference>
<accession>A0AAU8ZPE3</accession>
<sequence>MTTENEKSSHAVVDPADMTGVELYNYLSKRFYPLVQFHQKAGFVNTFVRQLENEVAETLHAAIPALEVANQYPESNLQRDLSQNHQKLLVLRDFLSNFEPFPEVKPR</sequence>
<dbReference type="RefSeq" id="WP_108656653.1">
    <property type="nucleotide sequence ID" value="NZ_CP028956.1"/>
</dbReference>
<evidence type="ECO:0000313" key="2">
    <source>
        <dbReference type="Proteomes" id="UP000244682"/>
    </source>
</evidence>
<dbReference type="AlphaFoldDB" id="A0AAU8ZPE3"/>
<protein>
    <submittedName>
        <fullName evidence="1">Uncharacterized protein</fullName>
    </submittedName>
</protein>
<gene>
    <name evidence="1" type="ORF">AM380_13365</name>
</gene>